<dbReference type="Pfam" id="PF02687">
    <property type="entry name" value="FtsX"/>
    <property type="match status" value="1"/>
</dbReference>
<evidence type="ECO:0000256" key="4">
    <source>
        <dbReference type="ARBA" id="ARBA00022989"/>
    </source>
</evidence>
<feature type="transmembrane region" description="Helical" evidence="7">
    <location>
        <begin position="509"/>
        <end position="529"/>
    </location>
</feature>
<evidence type="ECO:0000256" key="2">
    <source>
        <dbReference type="ARBA" id="ARBA00022475"/>
    </source>
</evidence>
<reference evidence="9 10" key="1">
    <citation type="submission" date="2016-10" db="EMBL/GenBank/DDBJ databases">
        <authorList>
            <person name="de Groot N.N."/>
        </authorList>
    </citation>
    <scope>NUCLEOTIDE SEQUENCE [LARGE SCALE GENOMIC DNA]</scope>
    <source>
        <strain evidence="9 10">CGMCC 4.5727</strain>
    </source>
</reference>
<dbReference type="STRING" id="417292.SAMN05421806_101847"/>
<dbReference type="PANTHER" id="PTHR30572">
    <property type="entry name" value="MEMBRANE COMPONENT OF TRANSPORTER-RELATED"/>
    <property type="match status" value="1"/>
</dbReference>
<dbReference type="GO" id="GO:0005886">
    <property type="term" value="C:plasma membrane"/>
    <property type="evidence" value="ECO:0007669"/>
    <property type="project" value="UniProtKB-SubCell"/>
</dbReference>
<feature type="transmembrane region" description="Helical" evidence="7">
    <location>
        <begin position="283"/>
        <end position="304"/>
    </location>
</feature>
<comment type="similarity">
    <text evidence="6">Belongs to the ABC-4 integral membrane protein family.</text>
</comment>
<keyword evidence="4 7" id="KW-1133">Transmembrane helix</keyword>
<feature type="transmembrane region" description="Helical" evidence="7">
    <location>
        <begin position="783"/>
        <end position="809"/>
    </location>
</feature>
<evidence type="ECO:0000313" key="9">
    <source>
        <dbReference type="EMBL" id="SDJ53024.1"/>
    </source>
</evidence>
<dbReference type="GO" id="GO:0022857">
    <property type="term" value="F:transmembrane transporter activity"/>
    <property type="evidence" value="ECO:0007669"/>
    <property type="project" value="TreeGrafter"/>
</dbReference>
<feature type="transmembrane region" description="Helical" evidence="7">
    <location>
        <begin position="378"/>
        <end position="400"/>
    </location>
</feature>
<feature type="transmembrane region" description="Helical" evidence="7">
    <location>
        <begin position="731"/>
        <end position="757"/>
    </location>
</feature>
<protein>
    <submittedName>
        <fullName evidence="9">Putative ABC transport system permease protein</fullName>
    </submittedName>
</protein>
<comment type="subcellular location">
    <subcellularLocation>
        <location evidence="1">Cell membrane</location>
        <topology evidence="1">Multi-pass membrane protein</topology>
    </subcellularLocation>
</comment>
<dbReference type="PANTHER" id="PTHR30572:SF4">
    <property type="entry name" value="ABC TRANSPORTER PERMEASE YTRF"/>
    <property type="match status" value="1"/>
</dbReference>
<feature type="transmembrane region" description="Helical" evidence="7">
    <location>
        <begin position="815"/>
        <end position="838"/>
    </location>
</feature>
<dbReference type="OrthoDB" id="3223244at2"/>
<evidence type="ECO:0000259" key="8">
    <source>
        <dbReference type="Pfam" id="PF02687"/>
    </source>
</evidence>
<evidence type="ECO:0000256" key="3">
    <source>
        <dbReference type="ARBA" id="ARBA00022692"/>
    </source>
</evidence>
<keyword evidence="10" id="KW-1185">Reference proteome</keyword>
<feature type="domain" description="ABC3 transporter permease C-terminal" evidence="8">
    <location>
        <begin position="287"/>
        <end position="385"/>
    </location>
</feature>
<gene>
    <name evidence="9" type="ORF">SAMN05421806_101847</name>
</gene>
<feature type="transmembrane region" description="Helical" evidence="7">
    <location>
        <begin position="338"/>
        <end position="358"/>
    </location>
</feature>
<dbReference type="AlphaFoldDB" id="A0A1G8UHD6"/>
<keyword evidence="3 7" id="KW-0812">Transmembrane</keyword>
<dbReference type="RefSeq" id="WP_093607248.1">
    <property type="nucleotide sequence ID" value="NZ_FNFF01000001.1"/>
</dbReference>
<dbReference type="Proteomes" id="UP000199155">
    <property type="component" value="Unassembled WGS sequence"/>
</dbReference>
<feature type="transmembrane region" description="Helical" evidence="7">
    <location>
        <begin position="20"/>
        <end position="43"/>
    </location>
</feature>
<dbReference type="InterPro" id="IPR003838">
    <property type="entry name" value="ABC3_permease_C"/>
</dbReference>
<dbReference type="InterPro" id="IPR050250">
    <property type="entry name" value="Macrolide_Exporter_MacB"/>
</dbReference>
<evidence type="ECO:0000256" key="1">
    <source>
        <dbReference type="ARBA" id="ARBA00004651"/>
    </source>
</evidence>
<dbReference type="EMBL" id="FNFF01000001">
    <property type="protein sequence ID" value="SDJ53024.1"/>
    <property type="molecule type" value="Genomic_DNA"/>
</dbReference>
<keyword evidence="5 7" id="KW-0472">Membrane</keyword>
<sequence>MSKASSLLAARGRQAHRRAWYAVVAALVLTSTLLGTFALMIGATALGHARVERYAGAPVVVAGDQTTRYTAKPWGSDPETVTAALTERVRVPATALDVLRKVDGVRAAVPDVVVPVVPVAAPGARDRLDGRPWQAAQLGPYRLLEGRAPAKAGEVVVSGRQGDGTSPGDQVRLRAGGTVRTYTVVGVAEGEESVYFTGAQVRALAGDRGAEADAIGLLPQSGVGAGELYERARAALDEAGVRDVSASERAEGDARPLRVLTGDGRGLAEHLDAPAARSGALEMLASVAASVVLIALLVISSLVAQALRQRAGELALLRAVGAAPRQLRAAAGREVLRVAVRPALAGALLSVPAFLGLLHLLRGGGALPSGLELPTPAWLFAAPVVTAGLTIGAARLTAFFGCARAARIRPALALGEARGAAADPGQGRRIAGVVLLGLGVSSAGVSVTQSGSAAAMAASTAALTMVIGCAVLGPWIARGAHAAVRRVLRRRGPQGRLAAAELGAHPSRFGAAITPIVLVTAFVVVQLGAGTTMQHAGERQAKAALRAELQVTGGADVAEVRRIPGVGAATEILRSTVVVAGKEAGSPRLDRLPVLGVTPAGLTRTLDPQPVEGSLERLGPGTVSVSADRARAQDLHVGSRVTVRFGDGVRRSLKVVAVHERGLAVGEFLFARAELARHVTSPYGGDVLVATAPGADVPAVRERLSRSLDREVSAARPVHLTLPDQALNDRLGGIAVAAIGGFTMIAVLSTLTLIGVGRRPGLRLLRRVGAGRRQVRGMLRAEAAVMTLTGLVVGTAVAAVPLLAFAFATARTLPYLPLAQAAAIAAVVTATAFAGTLLPTRRASG</sequence>
<feature type="transmembrane region" description="Helical" evidence="7">
    <location>
        <begin position="430"/>
        <end position="447"/>
    </location>
</feature>
<feature type="transmembrane region" description="Helical" evidence="7">
    <location>
        <begin position="453"/>
        <end position="477"/>
    </location>
</feature>
<evidence type="ECO:0000256" key="7">
    <source>
        <dbReference type="SAM" id="Phobius"/>
    </source>
</evidence>
<proteinExistence type="inferred from homology"/>
<evidence type="ECO:0000313" key="10">
    <source>
        <dbReference type="Proteomes" id="UP000199155"/>
    </source>
</evidence>
<name>A0A1G8UHD6_9ACTN</name>
<evidence type="ECO:0000256" key="5">
    <source>
        <dbReference type="ARBA" id="ARBA00023136"/>
    </source>
</evidence>
<keyword evidence="2" id="KW-1003">Cell membrane</keyword>
<organism evidence="9 10">
    <name type="scientific">Streptomyces indicus</name>
    <dbReference type="NCBI Taxonomy" id="417292"/>
    <lineage>
        <taxon>Bacteria</taxon>
        <taxon>Bacillati</taxon>
        <taxon>Actinomycetota</taxon>
        <taxon>Actinomycetes</taxon>
        <taxon>Kitasatosporales</taxon>
        <taxon>Streptomycetaceae</taxon>
        <taxon>Streptomyces</taxon>
    </lineage>
</organism>
<evidence type="ECO:0000256" key="6">
    <source>
        <dbReference type="ARBA" id="ARBA00038076"/>
    </source>
</evidence>
<accession>A0A1G8UHD6</accession>